<keyword evidence="1" id="KW-0812">Transmembrane</keyword>
<keyword evidence="3" id="KW-1185">Reference proteome</keyword>
<dbReference type="EMBL" id="PHIG01000043">
    <property type="protein sequence ID" value="PJK28552.1"/>
    <property type="molecule type" value="Genomic_DNA"/>
</dbReference>
<dbReference type="AlphaFoldDB" id="A0A2M9FYM0"/>
<feature type="transmembrane region" description="Helical" evidence="1">
    <location>
        <begin position="26"/>
        <end position="51"/>
    </location>
</feature>
<evidence type="ECO:0000313" key="2">
    <source>
        <dbReference type="EMBL" id="PJK28552.1"/>
    </source>
</evidence>
<dbReference type="RefSeq" id="WP_109796031.1">
    <property type="nucleotide sequence ID" value="NZ_PHIG01000043.1"/>
</dbReference>
<keyword evidence="1" id="KW-0472">Membrane</keyword>
<name>A0A2M9FYM0_9PROT</name>
<proteinExistence type="predicted"/>
<accession>A0A2M9FYM0</accession>
<dbReference type="Proteomes" id="UP000229498">
    <property type="component" value="Unassembled WGS sequence"/>
</dbReference>
<reference evidence="2 3" key="1">
    <citation type="submission" date="2017-11" db="EMBL/GenBank/DDBJ databases">
        <title>Draft genome sequence of Rhizobiales bacterium SY3-13.</title>
        <authorList>
            <person name="Sun C."/>
        </authorList>
    </citation>
    <scope>NUCLEOTIDE SEQUENCE [LARGE SCALE GENOMIC DNA]</scope>
    <source>
        <strain evidence="2 3">SY3-13</strain>
    </source>
</reference>
<evidence type="ECO:0000313" key="3">
    <source>
        <dbReference type="Proteomes" id="UP000229498"/>
    </source>
</evidence>
<dbReference type="InterPro" id="IPR004448">
    <property type="entry name" value="Nitrate_reductase_NapE"/>
</dbReference>
<protein>
    <submittedName>
        <fullName evidence="2">Periplasmic nitrate reductase, NapE protein</fullName>
    </submittedName>
</protein>
<dbReference type="InterPro" id="IPR010649">
    <property type="entry name" value="NapE_TorE"/>
</dbReference>
<dbReference type="Pfam" id="PF06796">
    <property type="entry name" value="NapE"/>
    <property type="match status" value="1"/>
</dbReference>
<dbReference type="NCBIfam" id="TIGR02973">
    <property type="entry name" value="nitrate_rd_NapE"/>
    <property type="match status" value="1"/>
</dbReference>
<keyword evidence="1" id="KW-1133">Transmembrane helix</keyword>
<sequence length="64" mass="7015">MSDNNTAVDDEFARPADRRRAEIRTFLFTTFVVIPALAVAFVGAYGFIVWISQMIFGPPGPPPG</sequence>
<evidence type="ECO:0000256" key="1">
    <source>
        <dbReference type="SAM" id="Phobius"/>
    </source>
</evidence>
<dbReference type="OrthoDB" id="7596241at2"/>
<gene>
    <name evidence="2" type="primary">napE</name>
    <name evidence="2" type="ORF">CVT23_16485</name>
</gene>
<organism evidence="2 3">
    <name type="scientific">Minwuia thermotolerans</name>
    <dbReference type="NCBI Taxonomy" id="2056226"/>
    <lineage>
        <taxon>Bacteria</taxon>
        <taxon>Pseudomonadati</taxon>
        <taxon>Pseudomonadota</taxon>
        <taxon>Alphaproteobacteria</taxon>
        <taxon>Minwuiales</taxon>
        <taxon>Minwuiaceae</taxon>
        <taxon>Minwuia</taxon>
    </lineage>
</organism>
<comment type="caution">
    <text evidence="2">The sequence shown here is derived from an EMBL/GenBank/DDBJ whole genome shotgun (WGS) entry which is preliminary data.</text>
</comment>